<sequence>MLIFKFLSETGRSYHTVVLSDEQVAEFEKFKAAHSFRRLFLEPAEKDLEKLMEFQMLEEYCKIKHLI</sequence>
<evidence type="ECO:0000313" key="2">
    <source>
        <dbReference type="Proteomes" id="UP000439550"/>
    </source>
</evidence>
<protein>
    <submittedName>
        <fullName evidence="1">Uncharacterized protein</fullName>
    </submittedName>
</protein>
<evidence type="ECO:0000313" key="1">
    <source>
        <dbReference type="EMBL" id="MQW38399.1"/>
    </source>
</evidence>
<dbReference type="OrthoDB" id="9974714at2"/>
<gene>
    <name evidence="1" type="ORF">GHI93_00340</name>
</gene>
<dbReference type="AlphaFoldDB" id="A0A7X1Z6E3"/>
<proteinExistence type="predicted"/>
<dbReference type="Proteomes" id="UP000439550">
    <property type="component" value="Unassembled WGS sequence"/>
</dbReference>
<organism evidence="1 2">
    <name type="scientific">Lactococcus hircilactis</name>
    <dbReference type="NCBI Taxonomy" id="1494462"/>
    <lineage>
        <taxon>Bacteria</taxon>
        <taxon>Bacillati</taxon>
        <taxon>Bacillota</taxon>
        <taxon>Bacilli</taxon>
        <taxon>Lactobacillales</taxon>
        <taxon>Streptococcaceae</taxon>
        <taxon>Lactococcus</taxon>
    </lineage>
</organism>
<reference evidence="1 2" key="1">
    <citation type="submission" date="2019-10" db="EMBL/GenBank/DDBJ databases">
        <authorList>
            <person name="Dong K."/>
        </authorList>
    </citation>
    <scope>NUCLEOTIDE SEQUENCE [LARGE SCALE GENOMIC DNA]</scope>
    <source>
        <strain evidence="1 2">DSM 28960</strain>
    </source>
</reference>
<comment type="caution">
    <text evidence="1">The sequence shown here is derived from an EMBL/GenBank/DDBJ whole genome shotgun (WGS) entry which is preliminary data.</text>
</comment>
<keyword evidence="2" id="KW-1185">Reference proteome</keyword>
<accession>A0A7X1Z6E3</accession>
<dbReference type="EMBL" id="WITJ01000001">
    <property type="protein sequence ID" value="MQW38399.1"/>
    <property type="molecule type" value="Genomic_DNA"/>
</dbReference>
<name>A0A7X1Z6E3_9LACT</name>